<protein>
    <submittedName>
        <fullName evidence="1">40992_t:CDS:1</fullName>
    </submittedName>
</protein>
<organism evidence="1 2">
    <name type="scientific">Gigaspora margarita</name>
    <dbReference type="NCBI Taxonomy" id="4874"/>
    <lineage>
        <taxon>Eukaryota</taxon>
        <taxon>Fungi</taxon>
        <taxon>Fungi incertae sedis</taxon>
        <taxon>Mucoromycota</taxon>
        <taxon>Glomeromycotina</taxon>
        <taxon>Glomeromycetes</taxon>
        <taxon>Diversisporales</taxon>
        <taxon>Gigasporaceae</taxon>
        <taxon>Gigaspora</taxon>
    </lineage>
</organism>
<dbReference type="Proteomes" id="UP000789901">
    <property type="component" value="Unassembled WGS sequence"/>
</dbReference>
<keyword evidence="2" id="KW-1185">Reference proteome</keyword>
<evidence type="ECO:0000313" key="2">
    <source>
        <dbReference type="Proteomes" id="UP000789901"/>
    </source>
</evidence>
<dbReference type="EMBL" id="CAJVQB010053166">
    <property type="protein sequence ID" value="CAG8836248.1"/>
    <property type="molecule type" value="Genomic_DNA"/>
</dbReference>
<proteinExistence type="predicted"/>
<reference evidence="1 2" key="1">
    <citation type="submission" date="2021-06" db="EMBL/GenBank/DDBJ databases">
        <authorList>
            <person name="Kallberg Y."/>
            <person name="Tangrot J."/>
            <person name="Rosling A."/>
        </authorList>
    </citation>
    <scope>NUCLEOTIDE SEQUENCE [LARGE SCALE GENOMIC DNA]</scope>
    <source>
        <strain evidence="1 2">120-4 pot B 10/14</strain>
    </source>
</reference>
<sequence>MQQPSLNLYLLELATQTAKKFAKENDPLNDTLTTSTIILKYYLYIAATNNKIQDMDLKQALEFLITPNINPHTLARVITFYNIQNQSKFFIKQIQEKYNEKYLPQAEDFIINYDKITTPIANNNSLFFTSNTTNNNTSNNQTNPFFQ</sequence>
<name>A0ABN7WPS2_GIGMA</name>
<comment type="caution">
    <text evidence="1">The sequence shown here is derived from an EMBL/GenBank/DDBJ whole genome shotgun (WGS) entry which is preliminary data.</text>
</comment>
<accession>A0ABN7WPS2</accession>
<gene>
    <name evidence="1" type="ORF">GMARGA_LOCUS32944</name>
</gene>
<evidence type="ECO:0000313" key="1">
    <source>
        <dbReference type="EMBL" id="CAG8836248.1"/>
    </source>
</evidence>